<keyword evidence="2" id="KW-1185">Reference proteome</keyword>
<evidence type="ECO:0000313" key="1">
    <source>
        <dbReference type="EMBL" id="GBP08788.1"/>
    </source>
</evidence>
<dbReference type="OrthoDB" id="1101576at2759"/>
<proteinExistence type="predicted"/>
<dbReference type="PANTHER" id="PTHR45913">
    <property type="entry name" value="EPM2A-INTERACTING PROTEIN 1"/>
    <property type="match status" value="1"/>
</dbReference>
<dbReference type="STRING" id="151549.A0A4C1T5P5"/>
<evidence type="ECO:0000313" key="2">
    <source>
        <dbReference type="Proteomes" id="UP000299102"/>
    </source>
</evidence>
<accession>A0A4C1T5P5</accession>
<name>A0A4C1T5P5_EUMVA</name>
<gene>
    <name evidence="1" type="primary">Gtf2ird2</name>
    <name evidence="1" type="ORF">EVAR_7357_1</name>
</gene>
<dbReference type="PANTHER" id="PTHR45913:SF5">
    <property type="entry name" value="GENERAL TRANSCRIPTION FACTOR II-I REPEAT DOMAIN-CONTAINING PROTEIN 2A-LIKE PROTEIN"/>
    <property type="match status" value="1"/>
</dbReference>
<dbReference type="Proteomes" id="UP000299102">
    <property type="component" value="Unassembled WGS sequence"/>
</dbReference>
<protein>
    <submittedName>
        <fullName evidence="1">General transcription factor II-I repeat domain-containing protein 2</fullName>
    </submittedName>
</protein>
<sequence length="96" mass="11265">MMAGGKKRKVDAEGRQFQQKWTEEFFFILHNGICLLCKESIQVMKEFNIKSHLKVYQNKIGLWEAQMLSGNSYHLTMLYAYKNIVCAPYAEELKLL</sequence>
<organism evidence="1 2">
    <name type="scientific">Eumeta variegata</name>
    <name type="common">Bagworm moth</name>
    <name type="synonym">Eumeta japonica</name>
    <dbReference type="NCBI Taxonomy" id="151549"/>
    <lineage>
        <taxon>Eukaryota</taxon>
        <taxon>Metazoa</taxon>
        <taxon>Ecdysozoa</taxon>
        <taxon>Arthropoda</taxon>
        <taxon>Hexapoda</taxon>
        <taxon>Insecta</taxon>
        <taxon>Pterygota</taxon>
        <taxon>Neoptera</taxon>
        <taxon>Endopterygota</taxon>
        <taxon>Lepidoptera</taxon>
        <taxon>Glossata</taxon>
        <taxon>Ditrysia</taxon>
        <taxon>Tineoidea</taxon>
        <taxon>Psychidae</taxon>
        <taxon>Oiketicinae</taxon>
        <taxon>Eumeta</taxon>
    </lineage>
</organism>
<dbReference type="EMBL" id="BGZK01000032">
    <property type="protein sequence ID" value="GBP08788.1"/>
    <property type="molecule type" value="Genomic_DNA"/>
</dbReference>
<dbReference type="AlphaFoldDB" id="A0A4C1T5P5"/>
<reference evidence="1 2" key="1">
    <citation type="journal article" date="2019" name="Commun. Biol.">
        <title>The bagworm genome reveals a unique fibroin gene that provides high tensile strength.</title>
        <authorList>
            <person name="Kono N."/>
            <person name="Nakamura H."/>
            <person name="Ohtoshi R."/>
            <person name="Tomita M."/>
            <person name="Numata K."/>
            <person name="Arakawa K."/>
        </authorList>
    </citation>
    <scope>NUCLEOTIDE SEQUENCE [LARGE SCALE GENOMIC DNA]</scope>
</reference>
<comment type="caution">
    <text evidence="1">The sequence shown here is derived from an EMBL/GenBank/DDBJ whole genome shotgun (WGS) entry which is preliminary data.</text>
</comment>